<dbReference type="AlphaFoldDB" id="X0UGH9"/>
<accession>X0UGH9</accession>
<gene>
    <name evidence="1" type="ORF">S01H1_40270</name>
</gene>
<protein>
    <submittedName>
        <fullName evidence="1">Uncharacterized protein</fullName>
    </submittedName>
</protein>
<evidence type="ECO:0000313" key="1">
    <source>
        <dbReference type="EMBL" id="GAG04700.1"/>
    </source>
</evidence>
<reference evidence="1" key="1">
    <citation type="journal article" date="2014" name="Front. Microbiol.">
        <title>High frequency of phylogenetically diverse reductive dehalogenase-homologous genes in deep subseafloor sedimentary metagenomes.</title>
        <authorList>
            <person name="Kawai M."/>
            <person name="Futagami T."/>
            <person name="Toyoda A."/>
            <person name="Takaki Y."/>
            <person name="Nishi S."/>
            <person name="Hori S."/>
            <person name="Arai W."/>
            <person name="Tsubouchi T."/>
            <person name="Morono Y."/>
            <person name="Uchiyama I."/>
            <person name="Ito T."/>
            <person name="Fujiyama A."/>
            <person name="Inagaki F."/>
            <person name="Takami H."/>
        </authorList>
    </citation>
    <scope>NUCLEOTIDE SEQUENCE</scope>
    <source>
        <strain evidence="1">Expedition CK06-06</strain>
    </source>
</reference>
<sequence>ILLDPSQDGLGANRLSISNYFGGTIGPERDEWSYFDDLIVFTYGDVDVPRGNELSSPGRVLNLPNWPKE</sequence>
<feature type="non-terminal residue" evidence="1">
    <location>
        <position position="1"/>
    </location>
</feature>
<name>X0UGH9_9ZZZZ</name>
<comment type="caution">
    <text evidence="1">The sequence shown here is derived from an EMBL/GenBank/DDBJ whole genome shotgun (WGS) entry which is preliminary data.</text>
</comment>
<dbReference type="EMBL" id="BARS01025487">
    <property type="protein sequence ID" value="GAG04700.1"/>
    <property type="molecule type" value="Genomic_DNA"/>
</dbReference>
<proteinExistence type="predicted"/>
<organism evidence="1">
    <name type="scientific">marine sediment metagenome</name>
    <dbReference type="NCBI Taxonomy" id="412755"/>
    <lineage>
        <taxon>unclassified sequences</taxon>
        <taxon>metagenomes</taxon>
        <taxon>ecological metagenomes</taxon>
    </lineage>
</organism>